<keyword evidence="5" id="KW-0732">Signal</keyword>
<dbReference type="Gene3D" id="3.20.20.80">
    <property type="entry name" value="Glycosidases"/>
    <property type="match status" value="1"/>
</dbReference>
<dbReference type="SUPFAM" id="SSF51445">
    <property type="entry name" value="(Trans)glycosidases"/>
    <property type="match status" value="1"/>
</dbReference>
<dbReference type="EMBL" id="JAFBEB010000001">
    <property type="protein sequence ID" value="MBM7588799.1"/>
    <property type="molecule type" value="Genomic_DNA"/>
</dbReference>
<dbReference type="InterPro" id="IPR001579">
    <property type="entry name" value="Glyco_hydro_18_chit_AS"/>
</dbReference>
<dbReference type="GO" id="GO:0008061">
    <property type="term" value="F:chitin binding"/>
    <property type="evidence" value="ECO:0007669"/>
    <property type="project" value="InterPro"/>
</dbReference>
<evidence type="ECO:0000256" key="1">
    <source>
        <dbReference type="ARBA" id="ARBA00022801"/>
    </source>
</evidence>
<dbReference type="RefSeq" id="WP_204516524.1">
    <property type="nucleotide sequence ID" value="NZ_BAABIN010000009.1"/>
</dbReference>
<dbReference type="Proteomes" id="UP000717624">
    <property type="component" value="Unassembled WGS sequence"/>
</dbReference>
<evidence type="ECO:0000256" key="3">
    <source>
        <dbReference type="RuleBase" id="RU000489"/>
    </source>
</evidence>
<reference evidence="8" key="1">
    <citation type="submission" date="2021-01" db="EMBL/GenBank/DDBJ databases">
        <title>Genomic Encyclopedia of Type Strains, Phase IV (KMG-IV): sequencing the most valuable type-strain genomes for metagenomic binning, comparative biology and taxonomic classification.</title>
        <authorList>
            <person name="Goeker M."/>
        </authorList>
    </citation>
    <scope>NUCLEOTIDE SEQUENCE</scope>
    <source>
        <strain evidence="8">DSM 25523</strain>
    </source>
</reference>
<feature type="chain" id="PRO_5037144717" evidence="5">
    <location>
        <begin position="28"/>
        <end position="531"/>
    </location>
</feature>
<dbReference type="InterPro" id="IPR001119">
    <property type="entry name" value="SLH_dom"/>
</dbReference>
<feature type="domain" description="SLH" evidence="6">
    <location>
        <begin position="152"/>
        <end position="211"/>
    </location>
</feature>
<keyword evidence="1 3" id="KW-0378">Hydrolase</keyword>
<evidence type="ECO:0000256" key="4">
    <source>
        <dbReference type="RuleBase" id="RU004453"/>
    </source>
</evidence>
<feature type="domain" description="GH18" evidence="7">
    <location>
        <begin position="213"/>
        <end position="522"/>
    </location>
</feature>
<proteinExistence type="inferred from homology"/>
<evidence type="ECO:0000313" key="9">
    <source>
        <dbReference type="Proteomes" id="UP000717624"/>
    </source>
</evidence>
<dbReference type="SMART" id="SM00636">
    <property type="entry name" value="Glyco_18"/>
    <property type="match status" value="1"/>
</dbReference>
<protein>
    <submittedName>
        <fullName evidence="8">Spore germination protein YaaH</fullName>
    </submittedName>
</protein>
<dbReference type="InterPro" id="IPR017853">
    <property type="entry name" value="GH"/>
</dbReference>
<evidence type="ECO:0000256" key="2">
    <source>
        <dbReference type="ARBA" id="ARBA00023295"/>
    </source>
</evidence>
<feature type="signal peptide" evidence="5">
    <location>
        <begin position="1"/>
        <end position="27"/>
    </location>
</feature>
<dbReference type="GO" id="GO:0004553">
    <property type="term" value="F:hydrolase activity, hydrolyzing O-glycosyl compounds"/>
    <property type="evidence" value="ECO:0007669"/>
    <property type="project" value="InterPro"/>
</dbReference>
<dbReference type="InterPro" id="IPR011583">
    <property type="entry name" value="Chitinase_II/V-like_cat"/>
</dbReference>
<dbReference type="PROSITE" id="PS51272">
    <property type="entry name" value="SLH"/>
    <property type="match status" value="3"/>
</dbReference>
<dbReference type="PROSITE" id="PS51910">
    <property type="entry name" value="GH18_2"/>
    <property type="match status" value="1"/>
</dbReference>
<dbReference type="PANTHER" id="PTHR46066:SF2">
    <property type="entry name" value="CHITINASE DOMAIN-CONTAINING PROTEIN 1"/>
    <property type="match status" value="1"/>
</dbReference>
<keyword evidence="9" id="KW-1185">Reference proteome</keyword>
<keyword evidence="2 3" id="KW-0326">Glycosidase</keyword>
<name>A0A939BSS2_9BACL</name>
<evidence type="ECO:0000259" key="6">
    <source>
        <dbReference type="PROSITE" id="PS51272"/>
    </source>
</evidence>
<dbReference type="Pfam" id="PF00395">
    <property type="entry name" value="SLH"/>
    <property type="match status" value="3"/>
</dbReference>
<gene>
    <name evidence="8" type="ORF">JOD01_000385</name>
</gene>
<dbReference type="Pfam" id="PF00704">
    <property type="entry name" value="Glyco_hydro_18"/>
    <property type="match status" value="1"/>
</dbReference>
<dbReference type="Gene3D" id="3.10.50.10">
    <property type="match status" value="1"/>
</dbReference>
<evidence type="ECO:0000259" key="7">
    <source>
        <dbReference type="PROSITE" id="PS51910"/>
    </source>
</evidence>
<dbReference type="AlphaFoldDB" id="A0A939BSS2"/>
<accession>A0A939BSS2</accession>
<dbReference type="PROSITE" id="PS01095">
    <property type="entry name" value="GH18_1"/>
    <property type="match status" value="1"/>
</dbReference>
<dbReference type="InterPro" id="IPR029070">
    <property type="entry name" value="Chitinase_insertion_sf"/>
</dbReference>
<evidence type="ECO:0000256" key="5">
    <source>
        <dbReference type="SAM" id="SignalP"/>
    </source>
</evidence>
<comment type="caution">
    <text evidence="8">The sequence shown here is derived from an EMBL/GenBank/DDBJ whole genome shotgun (WGS) entry which is preliminary data.</text>
</comment>
<feature type="domain" description="SLH" evidence="6">
    <location>
        <begin position="86"/>
        <end position="149"/>
    </location>
</feature>
<sequence length="531" mass="59341">MKSSKKLLYTFLMLPLASLTFISSATASPLHDISGSYAEEQIQSLYEKGIVLGDEKGLYHPEKAVTRAEFITMLDKTLGLSPLNSNLPAFRDVSQKHWSYPWVQAGVSLGLINGTSTKTFAPTRAITREEAATLLIRAFYGELPKSSSARKFDDQREISAWAAPYVQKAAELSIMNGFDGEFRPADPLTRQEIAVILERISEKLEKQPSNSSSALQIGWQYALSADAYIQTVKNSEVNVLSPRWYFLEKSGTLSDSTNQQLVQWAHSNNKKVWALVGNRFDPELTEQYLGTASARKSLVEQLVAKVKKYDLDGINIDFEGFKPDNRDQFTAFIKELGTALKKEQATLSVDVPPNSHTSWSDPFDFAQLGKYADYVVAMSYEEHWSGGPTAGSVASLPWYDDSLDTLLDDVPADKLIAGIPLFTRDWYKQNGKLQSEDLTLPQSYQAISGSVAKLTWTPAVGQYTISYTKNGLTHQIWMEDSRSLALKYLNARQMGLPGAAYWYVGSESSDVWTSIENAEKLYLYQKNKPLQ</sequence>
<dbReference type="GO" id="GO:0005975">
    <property type="term" value="P:carbohydrate metabolic process"/>
    <property type="evidence" value="ECO:0007669"/>
    <property type="project" value="InterPro"/>
</dbReference>
<feature type="domain" description="SLH" evidence="6">
    <location>
        <begin position="25"/>
        <end position="85"/>
    </location>
</feature>
<dbReference type="InterPro" id="IPR001223">
    <property type="entry name" value="Glyco_hydro18_cat"/>
</dbReference>
<organism evidence="8 9">
    <name type="scientific">Brevibacillus fulvus</name>
    <dbReference type="NCBI Taxonomy" id="1125967"/>
    <lineage>
        <taxon>Bacteria</taxon>
        <taxon>Bacillati</taxon>
        <taxon>Bacillota</taxon>
        <taxon>Bacilli</taxon>
        <taxon>Bacillales</taxon>
        <taxon>Paenibacillaceae</taxon>
        <taxon>Brevibacillus</taxon>
    </lineage>
</organism>
<dbReference type="PANTHER" id="PTHR46066">
    <property type="entry name" value="CHITINASE DOMAIN-CONTAINING PROTEIN 1 FAMILY MEMBER"/>
    <property type="match status" value="1"/>
</dbReference>
<evidence type="ECO:0000313" key="8">
    <source>
        <dbReference type="EMBL" id="MBM7588799.1"/>
    </source>
</evidence>
<comment type="similarity">
    <text evidence="4">Belongs to the glycosyl hydrolase 18 family.</text>
</comment>